<evidence type="ECO:0000256" key="1">
    <source>
        <dbReference type="SAM" id="MobiDB-lite"/>
    </source>
</evidence>
<gene>
    <name evidence="2" type="ORF">SU86_002840</name>
</gene>
<dbReference type="KEGG" id="tah:SU86_002840"/>
<organism evidence="2 3">
    <name type="scientific">Candidatus Nitrosotenuis cloacae</name>
    <dbReference type="NCBI Taxonomy" id="1603555"/>
    <lineage>
        <taxon>Archaea</taxon>
        <taxon>Nitrososphaerota</taxon>
        <taxon>Candidatus Nitrosotenuis</taxon>
    </lineage>
</organism>
<evidence type="ECO:0000313" key="3">
    <source>
        <dbReference type="Proteomes" id="UP000266745"/>
    </source>
</evidence>
<proteinExistence type="predicted"/>
<dbReference type="Proteomes" id="UP000266745">
    <property type="component" value="Chromosome"/>
</dbReference>
<name>A0A3G1B4S1_9ARCH</name>
<protein>
    <submittedName>
        <fullName evidence="2">Uncharacterized protein</fullName>
    </submittedName>
</protein>
<reference evidence="2 3" key="1">
    <citation type="journal article" date="2016" name="Sci. Rep.">
        <title>A novel ammonia-oxidizing archaeon from wastewater treatment plant: Its enrichment, physiological and genomic characteristics.</title>
        <authorList>
            <person name="Li Y."/>
            <person name="Ding K."/>
            <person name="Wen X."/>
            <person name="Zhang B."/>
            <person name="Shen B."/>
            <person name="Yang Y."/>
        </authorList>
    </citation>
    <scope>NUCLEOTIDE SEQUENCE [LARGE SCALE GENOMIC DNA]</scope>
    <source>
        <strain evidence="2 3">SAT1</strain>
    </source>
</reference>
<dbReference type="OrthoDB" id="2079at2157"/>
<feature type="region of interest" description="Disordered" evidence="1">
    <location>
        <begin position="64"/>
        <end position="83"/>
    </location>
</feature>
<sequence>MGIIRIGGRGTSRRVADKEEDNWSGTAFKKYSEEQKEAAKDRYISMGRGTAKIKFSDVTSTETKSSKGMWVGTGRGTGRRKLD</sequence>
<accession>A0A3G1B4S1</accession>
<dbReference type="EMBL" id="CP011097">
    <property type="protein sequence ID" value="AJZ76588.1"/>
    <property type="molecule type" value="Genomic_DNA"/>
</dbReference>
<dbReference type="STRING" id="1603555.SU86_002840"/>
<dbReference type="AlphaFoldDB" id="A0A3G1B4S1"/>
<keyword evidence="3" id="KW-1185">Reference proteome</keyword>
<evidence type="ECO:0000313" key="2">
    <source>
        <dbReference type="EMBL" id="AJZ76588.1"/>
    </source>
</evidence>